<evidence type="ECO:0000313" key="1">
    <source>
        <dbReference type="EMBL" id="MEY8001797.1"/>
    </source>
</evidence>
<evidence type="ECO:0000313" key="2">
    <source>
        <dbReference type="Proteomes" id="UP001564657"/>
    </source>
</evidence>
<dbReference type="Proteomes" id="UP001564657">
    <property type="component" value="Unassembled WGS sequence"/>
</dbReference>
<reference evidence="1 2" key="1">
    <citation type="submission" date="2024-08" db="EMBL/GenBank/DDBJ databases">
        <title>Clostridium lapicellarii sp. nov., and Clostridium renhuaiense sp. nov., two species isolated from the mud in a fermentation cellar used for producing sauce-flavour Chinese liquors.</title>
        <authorList>
            <person name="Yang F."/>
            <person name="Wang H."/>
            <person name="Chen L.Q."/>
            <person name="Zhou N."/>
            <person name="Lu J.J."/>
            <person name="Pu X.X."/>
            <person name="Wan B."/>
            <person name="Wang L."/>
            <person name="Liu S.J."/>
        </authorList>
    </citation>
    <scope>NUCLEOTIDE SEQUENCE [LARGE SCALE GENOMIC DNA]</scope>
    <source>
        <strain evidence="1 2">MT-5</strain>
    </source>
</reference>
<accession>A0ABV4BUS5</accession>
<dbReference type="EMBL" id="JBGEWD010000025">
    <property type="protein sequence ID" value="MEY8001797.1"/>
    <property type="molecule type" value="Genomic_DNA"/>
</dbReference>
<dbReference type="RefSeq" id="WP_369705691.1">
    <property type="nucleotide sequence ID" value="NZ_JBGEWD010000025.1"/>
</dbReference>
<comment type="caution">
    <text evidence="1">The sequence shown here is derived from an EMBL/GenBank/DDBJ whole genome shotgun (WGS) entry which is preliminary data.</text>
</comment>
<name>A0ABV4BUS5_9CLOT</name>
<gene>
    <name evidence="1" type="ORF">AB8U03_16675</name>
</gene>
<sequence>MGFVRNNSKQEDLLEYTNKCCTKYCKVDNEVPEWTIENEPLCDCPISYFYYAMAKLAAWEQGIELR</sequence>
<organism evidence="1 2">
    <name type="scientific">Clostridium moutaii</name>
    <dbReference type="NCBI Taxonomy" id="3240932"/>
    <lineage>
        <taxon>Bacteria</taxon>
        <taxon>Bacillati</taxon>
        <taxon>Bacillota</taxon>
        <taxon>Clostridia</taxon>
        <taxon>Eubacteriales</taxon>
        <taxon>Clostridiaceae</taxon>
        <taxon>Clostridium</taxon>
    </lineage>
</organism>
<proteinExistence type="predicted"/>
<protein>
    <submittedName>
        <fullName evidence="1">Uncharacterized protein</fullName>
    </submittedName>
</protein>
<keyword evidence="2" id="KW-1185">Reference proteome</keyword>